<proteinExistence type="predicted"/>
<dbReference type="InterPro" id="IPR001296">
    <property type="entry name" value="Glyco_trans_1"/>
</dbReference>
<dbReference type="EMBL" id="CP010086">
    <property type="protein sequence ID" value="AJH01776.1"/>
    <property type="molecule type" value="Genomic_DNA"/>
</dbReference>
<feature type="domain" description="Glycosyl transferase family 1" evidence="1">
    <location>
        <begin position="161"/>
        <end position="287"/>
    </location>
</feature>
<name>A0A0B5QLN0_CLOBE</name>
<dbReference type="SUPFAM" id="SSF53756">
    <property type="entry name" value="UDP-Glycosyltransferase/glycogen phosphorylase"/>
    <property type="match status" value="2"/>
</dbReference>
<keyword evidence="2" id="KW-0808">Transferase</keyword>
<dbReference type="Gene3D" id="3.40.50.2000">
    <property type="entry name" value="Glycogen Phosphorylase B"/>
    <property type="match status" value="3"/>
</dbReference>
<dbReference type="PANTHER" id="PTHR12526:SF630">
    <property type="entry name" value="GLYCOSYLTRANSFERASE"/>
    <property type="match status" value="1"/>
</dbReference>
<dbReference type="CDD" id="cd03801">
    <property type="entry name" value="GT4_PimA-like"/>
    <property type="match status" value="1"/>
</dbReference>
<dbReference type="AlphaFoldDB" id="A0A0B5QLN0"/>
<dbReference type="PANTHER" id="PTHR12526">
    <property type="entry name" value="GLYCOSYLTRANSFERASE"/>
    <property type="match status" value="1"/>
</dbReference>
<organism evidence="2 3">
    <name type="scientific">Clostridium beijerinckii</name>
    <name type="common">Clostridium MP</name>
    <dbReference type="NCBI Taxonomy" id="1520"/>
    <lineage>
        <taxon>Bacteria</taxon>
        <taxon>Bacillati</taxon>
        <taxon>Bacillota</taxon>
        <taxon>Clostridia</taxon>
        <taxon>Eubacteriales</taxon>
        <taxon>Clostridiaceae</taxon>
        <taxon>Clostridium</taxon>
    </lineage>
</organism>
<dbReference type="OrthoDB" id="6713581at2"/>
<feature type="domain" description="Glycosyl transferase family 1" evidence="1">
    <location>
        <begin position="639"/>
        <end position="746"/>
    </location>
</feature>
<gene>
    <name evidence="2" type="ORF">LF65_05251</name>
</gene>
<evidence type="ECO:0000313" key="3">
    <source>
        <dbReference type="Proteomes" id="UP000031866"/>
    </source>
</evidence>
<dbReference type="Proteomes" id="UP000031866">
    <property type="component" value="Chromosome"/>
</dbReference>
<dbReference type="CDD" id="cd01635">
    <property type="entry name" value="Glycosyltransferase_GTB-type"/>
    <property type="match status" value="1"/>
</dbReference>
<reference evidence="3" key="1">
    <citation type="submission" date="2014-12" db="EMBL/GenBank/DDBJ databases">
        <title>Genome sequence of Clostridium beijerinckii strain 59B.</title>
        <authorList>
            <person name="Little G.T."/>
            <person name="Minton N.P."/>
        </authorList>
    </citation>
    <scope>NUCLEOTIDE SEQUENCE [LARGE SCALE GENOMIC DNA]</scope>
    <source>
        <strain evidence="3">59B</strain>
    </source>
</reference>
<evidence type="ECO:0000259" key="1">
    <source>
        <dbReference type="Pfam" id="PF00534"/>
    </source>
</evidence>
<sequence>MKDNLVNIVMQSKDELINDTENLKEDISCVVKDKMKLVFFVRLGLDSFLGDIIEGLSQEYEIKKIIATEYKQIEDGMQWADICWFEWCDELIAYGSKLELAREKKVICRLHSYEAFTDYINNVTWNSINKLIVVGAHIKDFIVQNFNIDEKIISVIPNGIDEKKWTYKERENGFNIAYVGYINYKKGPMLLLHTFKAIYDEDNRYKLYIAGVFQDNRDVLYYNQMVRELGLENNVIYEGWQNNLDKWLEDKNCILCTSVLESQNISVMQAMCKGIKPIIHNFVGARVIYPSQYVWNTITEAVEMISDKNYTSKVYRAFIKERYSLNDQLIKIKDLLISSSEKGSKEKLNYISPDHLRKSSDQVDLMKTKFIVNSDDMTNTEALFDYLLNINDEESYMKYLSEWFIRSKYELTFKFNYYYGNMYKRFTSYSRFKYMQQNVYEEMDKIGERILDENYLTYFNNKKMSLRENKRKILFILNGLDIHQSVTQFFINYLESSENAKDRYSVLSLLNKNEFNNSKESIEYFNNLNVNLLVPISNSIEDKIKEFYTYISEENFDYVVYQSLYFAPIGILLYPLLKKVCKIIGKIQFQQPEDYFDKKLDFCYTYIKKDNCCENIFELISPINTELVDKNLDIRTLFNIDRKKKVVISIGRSIKYKNNEFWNFAIKLINEIDDICLVVFGGNYSEFEQYVPNKLIQECNVIFAGFNLEASSYLKSCDFYLNSYPGGGYSLEEAYYAELPIITFYKEENNEAFDVMNASYMAPAYLYNNAKTIFPKTGDFDKLLSYSKKLIQDNSFRNTVKMNRKIESNNLKFEYFVKEFEKYMDNIANNNGRNNK</sequence>
<accession>A0A0B5QLN0</accession>
<dbReference type="STRING" id="1520.LF65_05251"/>
<dbReference type="KEGG" id="cbei:LF65_05251"/>
<dbReference type="RefSeq" id="WP_052483011.1">
    <property type="nucleotide sequence ID" value="NZ_CP010086.2"/>
</dbReference>
<evidence type="ECO:0000313" key="2">
    <source>
        <dbReference type="EMBL" id="AJH01776.1"/>
    </source>
</evidence>
<dbReference type="GO" id="GO:0016757">
    <property type="term" value="F:glycosyltransferase activity"/>
    <property type="evidence" value="ECO:0007669"/>
    <property type="project" value="InterPro"/>
</dbReference>
<dbReference type="Pfam" id="PF00534">
    <property type="entry name" value="Glycos_transf_1"/>
    <property type="match status" value="2"/>
</dbReference>
<protein>
    <submittedName>
        <fullName evidence="2">Group 1 glycosyl transferase</fullName>
    </submittedName>
</protein>